<gene>
    <name evidence="2" type="ORF">METZ01_LOCUS430032</name>
</gene>
<dbReference type="AlphaFoldDB" id="A0A382Y3W3"/>
<dbReference type="SUPFAM" id="SSF54373">
    <property type="entry name" value="FAD-linked reductases, C-terminal domain"/>
    <property type="match status" value="1"/>
</dbReference>
<proteinExistence type="predicted"/>
<name>A0A382Y3W3_9ZZZZ</name>
<reference evidence="2" key="1">
    <citation type="submission" date="2018-05" db="EMBL/GenBank/DDBJ databases">
        <authorList>
            <person name="Lanie J.A."/>
            <person name="Ng W.-L."/>
            <person name="Kazmierczak K.M."/>
            <person name="Andrzejewski T.M."/>
            <person name="Davidsen T.M."/>
            <person name="Wayne K.J."/>
            <person name="Tettelin H."/>
            <person name="Glass J.I."/>
            <person name="Rusch D."/>
            <person name="Podicherti R."/>
            <person name="Tsui H.-C.T."/>
            <person name="Winkler M.E."/>
        </authorList>
    </citation>
    <scope>NUCLEOTIDE SEQUENCE</scope>
</reference>
<evidence type="ECO:0000259" key="1">
    <source>
        <dbReference type="Pfam" id="PF01266"/>
    </source>
</evidence>
<organism evidence="2">
    <name type="scientific">marine metagenome</name>
    <dbReference type="NCBI Taxonomy" id="408172"/>
    <lineage>
        <taxon>unclassified sequences</taxon>
        <taxon>metagenomes</taxon>
        <taxon>ecological metagenomes</taxon>
    </lineage>
</organism>
<dbReference type="EMBL" id="UINC01172217">
    <property type="protein sequence ID" value="SVD77178.1"/>
    <property type="molecule type" value="Genomic_DNA"/>
</dbReference>
<feature type="domain" description="FAD dependent oxidoreductase" evidence="1">
    <location>
        <begin position="26"/>
        <end position="136"/>
    </location>
</feature>
<sequence length="157" mass="16832">MSDWLGYDLPVEPYGLQKLHLGLGMAAPLNCAVRWNGVNIVCRRDGLVHAGSRFDPAGFDSQPSPDTQRWLLEQVAEIMPGFKPTGVENIAAFAASTPARVPLVGRLPGIDGAYLSVPSTDGFLMAAVLADMIADLLVNGKTHPLMKRSPLAQAKPR</sequence>
<accession>A0A382Y3W3</accession>
<dbReference type="InterPro" id="IPR036188">
    <property type="entry name" value="FAD/NAD-bd_sf"/>
</dbReference>
<dbReference type="Gene3D" id="3.50.50.60">
    <property type="entry name" value="FAD/NAD(P)-binding domain"/>
    <property type="match status" value="1"/>
</dbReference>
<dbReference type="InterPro" id="IPR006076">
    <property type="entry name" value="FAD-dep_OxRdtase"/>
</dbReference>
<dbReference type="Gene3D" id="3.30.9.10">
    <property type="entry name" value="D-Amino Acid Oxidase, subunit A, domain 2"/>
    <property type="match status" value="1"/>
</dbReference>
<protein>
    <recommendedName>
        <fullName evidence="1">FAD dependent oxidoreductase domain-containing protein</fullName>
    </recommendedName>
</protein>
<dbReference type="Pfam" id="PF01266">
    <property type="entry name" value="DAO"/>
    <property type="match status" value="1"/>
</dbReference>
<evidence type="ECO:0000313" key="2">
    <source>
        <dbReference type="EMBL" id="SVD77178.1"/>
    </source>
</evidence>